<dbReference type="Proteomes" id="UP000315439">
    <property type="component" value="Unassembled WGS sequence"/>
</dbReference>
<dbReference type="EMBL" id="VIKS01000002">
    <property type="protein sequence ID" value="TQV89206.1"/>
    <property type="molecule type" value="Genomic_DNA"/>
</dbReference>
<keyword evidence="2" id="KW-1185">Reference proteome</keyword>
<organism evidence="1 2">
    <name type="scientific">Aliikangiella coralliicola</name>
    <dbReference type="NCBI Taxonomy" id="2592383"/>
    <lineage>
        <taxon>Bacteria</taxon>
        <taxon>Pseudomonadati</taxon>
        <taxon>Pseudomonadota</taxon>
        <taxon>Gammaproteobacteria</taxon>
        <taxon>Oceanospirillales</taxon>
        <taxon>Pleioneaceae</taxon>
        <taxon>Aliikangiella</taxon>
    </lineage>
</organism>
<sequence length="207" mass="22043">MNAQISPAVPVKTLVLMSALAQIRGLTMNTINRIGLAALLGGALMACTSESGQRVVSQVEKSPVSHTYSKPGAPITMTYNVLTSSPKAGEEIEIEVSFKSAAKSSVKSEMASAKKLTWLNGNTNWTSQLQKSGQRESLPVLKVIAPQNGIYYINLVASVEQDGKTMAKPFTIPVKVGEGPFELAPVGEVVTDEKGQRVIVQKAESNN</sequence>
<reference evidence="1 2" key="1">
    <citation type="submission" date="2019-07" db="EMBL/GenBank/DDBJ databases">
        <title>Draft genome for Aliikangiella sp. M105.</title>
        <authorList>
            <person name="Wang G."/>
        </authorList>
    </citation>
    <scope>NUCLEOTIDE SEQUENCE [LARGE SCALE GENOMIC DNA]</scope>
    <source>
        <strain evidence="1 2">M105</strain>
    </source>
</reference>
<comment type="caution">
    <text evidence="1">The sequence shown here is derived from an EMBL/GenBank/DDBJ whole genome shotgun (WGS) entry which is preliminary data.</text>
</comment>
<name>A0A545UIA9_9GAMM</name>
<evidence type="ECO:0000313" key="1">
    <source>
        <dbReference type="EMBL" id="TQV89206.1"/>
    </source>
</evidence>
<dbReference type="AlphaFoldDB" id="A0A545UIA9"/>
<accession>A0A545UIA9</accession>
<protein>
    <submittedName>
        <fullName evidence="1">Uncharacterized protein</fullName>
    </submittedName>
</protein>
<gene>
    <name evidence="1" type="ORF">FLL46_03505</name>
</gene>
<proteinExistence type="predicted"/>
<evidence type="ECO:0000313" key="2">
    <source>
        <dbReference type="Proteomes" id="UP000315439"/>
    </source>
</evidence>